<keyword evidence="1" id="KW-0812">Transmembrane</keyword>
<sequence>MADGVEIDTGTFGRLDVRGWQVHPEPPSTVDASADRRALLLVETGHLLVWAALAAYAVLAVLALTAGGPEPLGGQWWLPMLWIGGLVGFPLGLLCIRFGERVRRRTGFPVPLAVYDVVTKGAEAARNVHEMFEMIAPAEQRPGFVGDTHHVNARRLRLIARHCEHAARAHRWHMPPVVLHYRIRYITKLTIPLLESAERTADRILGMEPPRDPERE</sequence>
<gene>
    <name evidence="2" type="ORF">DFQ14_101644</name>
</gene>
<dbReference type="RefSeq" id="WP_141921418.1">
    <property type="nucleotide sequence ID" value="NZ_QPJC01000001.1"/>
</dbReference>
<name>A0A368W260_9ACTN</name>
<evidence type="ECO:0000256" key="1">
    <source>
        <dbReference type="SAM" id="Phobius"/>
    </source>
</evidence>
<evidence type="ECO:0000313" key="3">
    <source>
        <dbReference type="Proteomes" id="UP000253495"/>
    </source>
</evidence>
<keyword evidence="1" id="KW-1133">Transmembrane helix</keyword>
<organism evidence="2 3">
    <name type="scientific">Halopolyspora algeriensis</name>
    <dbReference type="NCBI Taxonomy" id="1500506"/>
    <lineage>
        <taxon>Bacteria</taxon>
        <taxon>Bacillati</taxon>
        <taxon>Actinomycetota</taxon>
        <taxon>Actinomycetes</taxon>
        <taxon>Actinomycetes incertae sedis</taxon>
        <taxon>Halopolyspora</taxon>
    </lineage>
</organism>
<keyword evidence="3" id="KW-1185">Reference proteome</keyword>
<comment type="caution">
    <text evidence="2">The sequence shown here is derived from an EMBL/GenBank/DDBJ whole genome shotgun (WGS) entry which is preliminary data.</text>
</comment>
<feature type="transmembrane region" description="Helical" evidence="1">
    <location>
        <begin position="47"/>
        <end position="64"/>
    </location>
</feature>
<proteinExistence type="predicted"/>
<evidence type="ECO:0000313" key="2">
    <source>
        <dbReference type="EMBL" id="RCW47294.1"/>
    </source>
</evidence>
<feature type="transmembrane region" description="Helical" evidence="1">
    <location>
        <begin position="76"/>
        <end position="96"/>
    </location>
</feature>
<dbReference type="AlphaFoldDB" id="A0A368W260"/>
<protein>
    <submittedName>
        <fullName evidence="2">Uncharacterized protein</fullName>
    </submittedName>
</protein>
<accession>A0A368W260</accession>
<keyword evidence="1" id="KW-0472">Membrane</keyword>
<dbReference type="EMBL" id="QPJC01000001">
    <property type="protein sequence ID" value="RCW47294.1"/>
    <property type="molecule type" value="Genomic_DNA"/>
</dbReference>
<reference evidence="2 3" key="1">
    <citation type="submission" date="2018-07" db="EMBL/GenBank/DDBJ databases">
        <title>Genomic Encyclopedia of Type Strains, Phase III (KMG-III): the genomes of soil and plant-associated and newly described type strains.</title>
        <authorList>
            <person name="Whitman W."/>
        </authorList>
    </citation>
    <scope>NUCLEOTIDE SEQUENCE [LARGE SCALE GENOMIC DNA]</scope>
    <source>
        <strain evidence="2 3">CECT 8575</strain>
    </source>
</reference>
<dbReference type="Proteomes" id="UP000253495">
    <property type="component" value="Unassembled WGS sequence"/>
</dbReference>